<reference evidence="2" key="1">
    <citation type="journal article" date="2020" name="bioRxiv">
        <title>Chromosome-level reference genome of the European wasp spider Argiope bruennichi: a resource for studies on range expansion and evolutionary adaptation.</title>
        <authorList>
            <person name="Sheffer M.M."/>
            <person name="Hoppe A."/>
            <person name="Krehenwinkel H."/>
            <person name="Uhl G."/>
            <person name="Kuss A.W."/>
            <person name="Jensen L."/>
            <person name="Jensen C."/>
            <person name="Gillespie R.G."/>
            <person name="Hoff K.J."/>
            <person name="Prost S."/>
        </authorList>
    </citation>
    <scope>NUCLEOTIDE SEQUENCE</scope>
</reference>
<evidence type="ECO:0000313" key="3">
    <source>
        <dbReference type="Proteomes" id="UP000807504"/>
    </source>
</evidence>
<accession>A0A8T0EK48</accession>
<dbReference type="AlphaFoldDB" id="A0A8T0EK48"/>
<keyword evidence="3" id="KW-1185">Reference proteome</keyword>
<name>A0A8T0EK48_ARGBR</name>
<comment type="caution">
    <text evidence="2">The sequence shown here is derived from an EMBL/GenBank/DDBJ whole genome shotgun (WGS) entry which is preliminary data.</text>
</comment>
<dbReference type="EMBL" id="JABXBU010002228">
    <property type="protein sequence ID" value="KAF8771728.1"/>
    <property type="molecule type" value="Genomic_DNA"/>
</dbReference>
<gene>
    <name evidence="2" type="ORF">HNY73_019108</name>
</gene>
<sequence>MDVLWKHLQDEVKLLTAAFKMTYKKKHHLRVADSILFRIFITWNLQGLRDRKIRTVKFKTQHGIVLRPIQRIYPSEIYSNQSIHKEPTGEESNSHDVCHNQNKSAPADDVIMRNTPPVTDM</sequence>
<feature type="region of interest" description="Disordered" evidence="1">
    <location>
        <begin position="81"/>
        <end position="121"/>
    </location>
</feature>
<feature type="compositionally biased region" description="Basic and acidic residues" evidence="1">
    <location>
        <begin position="83"/>
        <end position="98"/>
    </location>
</feature>
<evidence type="ECO:0000256" key="1">
    <source>
        <dbReference type="SAM" id="MobiDB-lite"/>
    </source>
</evidence>
<proteinExistence type="predicted"/>
<evidence type="ECO:0000313" key="2">
    <source>
        <dbReference type="EMBL" id="KAF8771728.1"/>
    </source>
</evidence>
<organism evidence="2 3">
    <name type="scientific">Argiope bruennichi</name>
    <name type="common">Wasp spider</name>
    <name type="synonym">Aranea bruennichi</name>
    <dbReference type="NCBI Taxonomy" id="94029"/>
    <lineage>
        <taxon>Eukaryota</taxon>
        <taxon>Metazoa</taxon>
        <taxon>Ecdysozoa</taxon>
        <taxon>Arthropoda</taxon>
        <taxon>Chelicerata</taxon>
        <taxon>Arachnida</taxon>
        <taxon>Araneae</taxon>
        <taxon>Araneomorphae</taxon>
        <taxon>Entelegynae</taxon>
        <taxon>Araneoidea</taxon>
        <taxon>Araneidae</taxon>
        <taxon>Argiope</taxon>
    </lineage>
</organism>
<dbReference type="Proteomes" id="UP000807504">
    <property type="component" value="Unassembled WGS sequence"/>
</dbReference>
<protein>
    <submittedName>
        <fullName evidence="2">Uncharacterized protein</fullName>
    </submittedName>
</protein>
<reference evidence="2" key="2">
    <citation type="submission" date="2020-06" db="EMBL/GenBank/DDBJ databases">
        <authorList>
            <person name="Sheffer M."/>
        </authorList>
    </citation>
    <scope>NUCLEOTIDE SEQUENCE</scope>
</reference>